<dbReference type="InterPro" id="IPR056884">
    <property type="entry name" value="NPHP3-like_N"/>
</dbReference>
<gene>
    <name evidence="4" type="ORF">B0H66DRAFT_461305</name>
</gene>
<dbReference type="EMBL" id="JAUEDM010000007">
    <property type="protein sequence ID" value="KAK3314328.1"/>
    <property type="molecule type" value="Genomic_DNA"/>
</dbReference>
<evidence type="ECO:0000259" key="3">
    <source>
        <dbReference type="Pfam" id="PF25053"/>
    </source>
</evidence>
<proteinExistence type="predicted"/>
<reference evidence="4" key="2">
    <citation type="submission" date="2023-06" db="EMBL/GenBank/DDBJ databases">
        <authorList>
            <consortium name="Lawrence Berkeley National Laboratory"/>
            <person name="Haridas S."/>
            <person name="Hensen N."/>
            <person name="Bonometti L."/>
            <person name="Westerberg I."/>
            <person name="Brannstrom I.O."/>
            <person name="Guillou S."/>
            <person name="Cros-Aarteil S."/>
            <person name="Calhoun S."/>
            <person name="Kuo A."/>
            <person name="Mondo S."/>
            <person name="Pangilinan J."/>
            <person name="Riley R."/>
            <person name="Labutti K."/>
            <person name="Andreopoulos B."/>
            <person name="Lipzen A."/>
            <person name="Chen C."/>
            <person name="Yanf M."/>
            <person name="Daum C."/>
            <person name="Ng V."/>
            <person name="Clum A."/>
            <person name="Steindorff A."/>
            <person name="Ohm R."/>
            <person name="Martin F."/>
            <person name="Silar P."/>
            <person name="Natvig D."/>
            <person name="Lalanne C."/>
            <person name="Gautier V."/>
            <person name="Ament-Velasquez S.L."/>
            <person name="Kruys A."/>
            <person name="Hutchinson M.I."/>
            <person name="Powell A.J."/>
            <person name="Barry K."/>
            <person name="Miller A.N."/>
            <person name="Grigoriev I.V."/>
            <person name="Debuchy R."/>
            <person name="Gladieux P."/>
            <person name="Thoren M.H."/>
            <person name="Johannesson H."/>
        </authorList>
    </citation>
    <scope>NUCLEOTIDE SEQUENCE</scope>
    <source>
        <strain evidence="4">CBS 118394</strain>
    </source>
</reference>
<feature type="non-terminal residue" evidence="4">
    <location>
        <position position="662"/>
    </location>
</feature>
<evidence type="ECO:0000313" key="4">
    <source>
        <dbReference type="EMBL" id="KAK3314328.1"/>
    </source>
</evidence>
<name>A0AAE0M0F5_9PEZI</name>
<evidence type="ECO:0000313" key="5">
    <source>
        <dbReference type="Proteomes" id="UP001283341"/>
    </source>
</evidence>
<evidence type="ECO:0000259" key="2">
    <source>
        <dbReference type="Pfam" id="PF24883"/>
    </source>
</evidence>
<sequence length="662" mass="75341">MADPLSILSIAGCIVQFVDVGLRFISTTVKVYQSVAGSLQEHTELDVVAKDLQKQCHAVSAASSTGSLSLDPTLSEMLRQCDVLSVELQLIVDGLRLKGSDGDGRHRIASSLLVSARAAGHKGKVKELEIRLVRMREQITFHLSVIALLLQGVEREHHTSVVLQLDRIIEIVDQTRRTTQAASDAAHAVTQEQPQVVSSFLELATTWTKWVEHRRIERERSIIKSLQFPQIRERESVLPEAHQSTFEWSFDRGQTNLSQWLTHGTGIYWISGKAGSGKSTLIKFLRNHEKTAELLRQWSSKSRLVVASHFFWSQGTKLQRSQQGLFQTLLADVLVDSPELIALATPKRWASYLDFQPPWTLSELIQCFHALSSTQNTHQICLFIDGLDEYEGEHEELTDGLKILAKLPTIKICASSRPWVQFIAAFGSNEWRLEVHDLTRADIQTYAKDNLISNPRIKKLSVHQEYRDEVKRLTEEIVDKAQGVFLWVFFVVRSLMRGMRNMDSIADLRARLVELPGDLEHFFRLMMDSIEPVYRQRTACVLQVLAKSDIALPVITFHFVDLELNDPDFAARLLTSPPEDLYPGQLAEETKKHQLIAQCRDLVHVSKNPRRVRPWAYEVQFLHRTVADFLKTAEIHSLLVQRCGDDFDPRLSICRCLLVQLK</sequence>
<reference evidence="4" key="1">
    <citation type="journal article" date="2023" name="Mol. Phylogenet. Evol.">
        <title>Genome-scale phylogeny and comparative genomics of the fungal order Sordariales.</title>
        <authorList>
            <person name="Hensen N."/>
            <person name="Bonometti L."/>
            <person name="Westerberg I."/>
            <person name="Brannstrom I.O."/>
            <person name="Guillou S."/>
            <person name="Cros-Aarteil S."/>
            <person name="Calhoun S."/>
            <person name="Haridas S."/>
            <person name="Kuo A."/>
            <person name="Mondo S."/>
            <person name="Pangilinan J."/>
            <person name="Riley R."/>
            <person name="LaButti K."/>
            <person name="Andreopoulos B."/>
            <person name="Lipzen A."/>
            <person name="Chen C."/>
            <person name="Yan M."/>
            <person name="Daum C."/>
            <person name="Ng V."/>
            <person name="Clum A."/>
            <person name="Steindorff A."/>
            <person name="Ohm R.A."/>
            <person name="Martin F."/>
            <person name="Silar P."/>
            <person name="Natvig D.O."/>
            <person name="Lalanne C."/>
            <person name="Gautier V."/>
            <person name="Ament-Velasquez S.L."/>
            <person name="Kruys A."/>
            <person name="Hutchinson M.I."/>
            <person name="Powell A.J."/>
            <person name="Barry K."/>
            <person name="Miller A.N."/>
            <person name="Grigoriev I.V."/>
            <person name="Debuchy R."/>
            <person name="Gladieux P."/>
            <person name="Hiltunen Thoren M."/>
            <person name="Johannesson H."/>
        </authorList>
    </citation>
    <scope>NUCLEOTIDE SEQUENCE</scope>
    <source>
        <strain evidence="4">CBS 118394</strain>
    </source>
</reference>
<dbReference type="SUPFAM" id="SSF52540">
    <property type="entry name" value="P-loop containing nucleoside triphosphate hydrolases"/>
    <property type="match status" value="1"/>
</dbReference>
<comment type="caution">
    <text evidence="4">The sequence shown here is derived from an EMBL/GenBank/DDBJ whole genome shotgun (WGS) entry which is preliminary data.</text>
</comment>
<keyword evidence="1" id="KW-0677">Repeat</keyword>
<feature type="domain" description="Nephrocystin 3-like N-terminal" evidence="2">
    <location>
        <begin position="245"/>
        <end position="417"/>
    </location>
</feature>
<dbReference type="Proteomes" id="UP001283341">
    <property type="component" value="Unassembled WGS sequence"/>
</dbReference>
<dbReference type="Pfam" id="PF25053">
    <property type="entry name" value="DUF7791"/>
    <property type="match status" value="1"/>
</dbReference>
<organism evidence="4 5">
    <name type="scientific">Apodospora peruviana</name>
    <dbReference type="NCBI Taxonomy" id="516989"/>
    <lineage>
        <taxon>Eukaryota</taxon>
        <taxon>Fungi</taxon>
        <taxon>Dikarya</taxon>
        <taxon>Ascomycota</taxon>
        <taxon>Pezizomycotina</taxon>
        <taxon>Sordariomycetes</taxon>
        <taxon>Sordariomycetidae</taxon>
        <taxon>Sordariales</taxon>
        <taxon>Lasiosphaeriaceae</taxon>
        <taxon>Apodospora</taxon>
    </lineage>
</organism>
<keyword evidence="5" id="KW-1185">Reference proteome</keyword>
<accession>A0AAE0M0F5</accession>
<dbReference type="AlphaFoldDB" id="A0AAE0M0F5"/>
<feature type="domain" description="DUF7791" evidence="3">
    <location>
        <begin position="529"/>
        <end position="662"/>
    </location>
</feature>
<dbReference type="PANTHER" id="PTHR10039:SF5">
    <property type="entry name" value="NACHT DOMAIN-CONTAINING PROTEIN"/>
    <property type="match status" value="1"/>
</dbReference>
<dbReference type="Gene3D" id="3.40.50.300">
    <property type="entry name" value="P-loop containing nucleotide triphosphate hydrolases"/>
    <property type="match status" value="1"/>
</dbReference>
<dbReference type="Pfam" id="PF24883">
    <property type="entry name" value="NPHP3_N"/>
    <property type="match status" value="1"/>
</dbReference>
<evidence type="ECO:0000256" key="1">
    <source>
        <dbReference type="ARBA" id="ARBA00022737"/>
    </source>
</evidence>
<evidence type="ECO:0008006" key="6">
    <source>
        <dbReference type="Google" id="ProtNLM"/>
    </source>
</evidence>
<protein>
    <recommendedName>
        <fullName evidence="6">NACHT domain-containing protein</fullName>
    </recommendedName>
</protein>
<dbReference type="InterPro" id="IPR027417">
    <property type="entry name" value="P-loop_NTPase"/>
</dbReference>
<dbReference type="InterPro" id="IPR056693">
    <property type="entry name" value="DUF7791"/>
</dbReference>
<dbReference type="PANTHER" id="PTHR10039">
    <property type="entry name" value="AMELOGENIN"/>
    <property type="match status" value="1"/>
</dbReference>